<evidence type="ECO:0000313" key="3">
    <source>
        <dbReference type="EMBL" id="CAD7272904.1"/>
    </source>
</evidence>
<proteinExistence type="predicted"/>
<name>A0A7R9BF46_9CRUS</name>
<protein>
    <recommendedName>
        <fullName evidence="2">NXF1/2/3/5-like leucine-rich repeat domain-containing protein</fullName>
    </recommendedName>
</protein>
<sequence length="304" mass="34212">MGGGDRGHRGYSRRGRGAGRDYNEHDNRDVRSGNWNIRGVRRSVFKPGRNRAHTIHNLPEHLLESDVAMDRDTNGTSGRFAGRRPRGNFRSRTGRASLNRGGLVSSFREIWCKVQVNNGKDYGKIAVVNAIRNIAPSLGTVYNYRENSDDSSSFYTNEKLAMDAMRKNPTLLMHDSRSISLRVFVGSLPDVVLDPETLELLAATMSSRYDVPSKFLNLSSFDEDKAFKEFGILVLIRRDNVLKAVTDVIKNYIPETEALDLSNNRGLYPDKMCRFRDSLPNLKRLAVRNNAVSSLGCMGLQLKI</sequence>
<dbReference type="EMBL" id="OA882111">
    <property type="protein sequence ID" value="CAD7272904.1"/>
    <property type="molecule type" value="Genomic_DNA"/>
</dbReference>
<dbReference type="GO" id="GO:0003723">
    <property type="term" value="F:RNA binding"/>
    <property type="evidence" value="ECO:0007669"/>
    <property type="project" value="TreeGrafter"/>
</dbReference>
<reference evidence="3" key="1">
    <citation type="submission" date="2020-11" db="EMBL/GenBank/DDBJ databases">
        <authorList>
            <person name="Tran Van P."/>
        </authorList>
    </citation>
    <scope>NUCLEOTIDE SEQUENCE</scope>
</reference>
<dbReference type="GO" id="GO:0016973">
    <property type="term" value="P:poly(A)+ mRNA export from nucleus"/>
    <property type="evidence" value="ECO:0007669"/>
    <property type="project" value="TreeGrafter"/>
</dbReference>
<dbReference type="PANTHER" id="PTHR10662:SF22">
    <property type="entry name" value="NUCLEAR RNA EXPORT FACTOR 1"/>
    <property type="match status" value="1"/>
</dbReference>
<dbReference type="EMBL" id="CAJPEX010000074">
    <property type="protein sequence ID" value="CAG0913056.1"/>
    <property type="molecule type" value="Genomic_DNA"/>
</dbReference>
<dbReference type="InterPro" id="IPR030217">
    <property type="entry name" value="NXF_fam"/>
</dbReference>
<evidence type="ECO:0000313" key="4">
    <source>
        <dbReference type="Proteomes" id="UP000678499"/>
    </source>
</evidence>
<organism evidence="3">
    <name type="scientific">Notodromas monacha</name>
    <dbReference type="NCBI Taxonomy" id="399045"/>
    <lineage>
        <taxon>Eukaryota</taxon>
        <taxon>Metazoa</taxon>
        <taxon>Ecdysozoa</taxon>
        <taxon>Arthropoda</taxon>
        <taxon>Crustacea</taxon>
        <taxon>Oligostraca</taxon>
        <taxon>Ostracoda</taxon>
        <taxon>Podocopa</taxon>
        <taxon>Podocopida</taxon>
        <taxon>Cypridocopina</taxon>
        <taxon>Cypridoidea</taxon>
        <taxon>Cyprididae</taxon>
        <taxon>Notodromas</taxon>
    </lineage>
</organism>
<evidence type="ECO:0000259" key="2">
    <source>
        <dbReference type="Pfam" id="PF24048"/>
    </source>
</evidence>
<dbReference type="SUPFAM" id="SSF52058">
    <property type="entry name" value="L domain-like"/>
    <property type="match status" value="1"/>
</dbReference>
<dbReference type="GO" id="GO:0005634">
    <property type="term" value="C:nucleus"/>
    <property type="evidence" value="ECO:0007669"/>
    <property type="project" value="TreeGrafter"/>
</dbReference>
<feature type="region of interest" description="Disordered" evidence="1">
    <location>
        <begin position="1"/>
        <end position="32"/>
    </location>
</feature>
<dbReference type="AlphaFoldDB" id="A0A7R9BF46"/>
<dbReference type="PANTHER" id="PTHR10662">
    <property type="entry name" value="NUCLEAR RNA EXPORT FACTOR"/>
    <property type="match status" value="1"/>
</dbReference>
<evidence type="ECO:0000256" key="1">
    <source>
        <dbReference type="SAM" id="MobiDB-lite"/>
    </source>
</evidence>
<accession>A0A7R9BF46</accession>
<gene>
    <name evidence="3" type="ORF">NMOB1V02_LOCUS819</name>
</gene>
<dbReference type="Proteomes" id="UP000678499">
    <property type="component" value="Unassembled WGS sequence"/>
</dbReference>
<feature type="compositionally biased region" description="Basic residues" evidence="1">
    <location>
        <begin position="81"/>
        <end position="93"/>
    </location>
</feature>
<feature type="compositionally biased region" description="Basic and acidic residues" evidence="1">
    <location>
        <begin position="18"/>
        <end position="31"/>
    </location>
</feature>
<feature type="domain" description="NXF1/2/3/5-like leucine-rich repeat" evidence="2">
    <location>
        <begin position="207"/>
        <end position="294"/>
    </location>
</feature>
<feature type="region of interest" description="Disordered" evidence="1">
    <location>
        <begin position="73"/>
        <end position="94"/>
    </location>
</feature>
<dbReference type="InterPro" id="IPR057125">
    <property type="entry name" value="NXF1/2/3/5-like_LRR"/>
</dbReference>
<dbReference type="InterPro" id="IPR032675">
    <property type="entry name" value="LRR_dom_sf"/>
</dbReference>
<dbReference type="OrthoDB" id="25872at2759"/>
<keyword evidence="4" id="KW-1185">Reference proteome</keyword>
<dbReference type="Gene3D" id="3.80.10.10">
    <property type="entry name" value="Ribonuclease Inhibitor"/>
    <property type="match status" value="1"/>
</dbReference>
<dbReference type="Pfam" id="PF24048">
    <property type="entry name" value="LRR_NXF1-5"/>
    <property type="match status" value="1"/>
</dbReference>